<dbReference type="AlphaFoldDB" id="A0A1H5VJK1"/>
<protein>
    <submittedName>
        <fullName evidence="5">5-methylthioadenosine/S-adenosylhomocysteine deaminase</fullName>
    </submittedName>
</protein>
<accession>A0A1H5VJK1</accession>
<dbReference type="KEGG" id="tcl:Tchl_2963"/>
<dbReference type="STRING" id="96773.Tchl_2963"/>
<dbReference type="PANTHER" id="PTHR43794">
    <property type="entry name" value="AMINOHYDROLASE SSNA-RELATED"/>
    <property type="match status" value="1"/>
</dbReference>
<evidence type="ECO:0000256" key="3">
    <source>
        <dbReference type="ARBA" id="ARBA00022801"/>
    </source>
</evidence>
<sequence length="439" mass="47288">MTEAIDLLIHARWTVPVEPAATVLDNHSIAVRDGRIVAALPRADALTRFRAARQVELPEHVLIPGLVNLHTHAAMSLMRGLADDLPLMRWLEDAIWPAEGRHISPAFVRDGTLLAAAEMLRGGITTCSDMYFYPEAAADAFAEAGMRAVLGLVMLEFPTPYASDADDCLRKGLAARERWLGHPLISFSIAPHAPYTVSDASFVRARALADELKLALHVHIHETAGEIRNALAANGMRPLTRLARLGLLGENFIGVHAVHVDESDIELLSRHNCSIAHCPTSNMKLASGIAPVPRLLEAGLRIGLGTDGAASNNRLDLFQEMRHAALLAKVGALDATAVPAHTALHMATLAGAQALGLDAAIGSITPGKQADLCAIRLDGLESRPCFDPVSHLVYVAGREHVTHVWVNGESRVDKGVPLLHINDSELLRAVSMWQTKIVN</sequence>
<evidence type="ECO:0000313" key="6">
    <source>
        <dbReference type="Proteomes" id="UP000185739"/>
    </source>
</evidence>
<dbReference type="PANTHER" id="PTHR43794:SF11">
    <property type="entry name" value="AMIDOHYDROLASE-RELATED DOMAIN-CONTAINING PROTEIN"/>
    <property type="match status" value="1"/>
</dbReference>
<dbReference type="InterPro" id="IPR032466">
    <property type="entry name" value="Metal_Hydrolase"/>
</dbReference>
<comment type="similarity">
    <text evidence="1">Belongs to the metallo-dependent hydrolases superfamily. ATZ/TRZ family.</text>
</comment>
<dbReference type="FunFam" id="3.20.20.140:FF:000014">
    <property type="entry name" value="5-methylthioadenosine/S-adenosylhomocysteine deaminase"/>
    <property type="match status" value="1"/>
</dbReference>
<evidence type="ECO:0000256" key="4">
    <source>
        <dbReference type="ARBA" id="ARBA00022833"/>
    </source>
</evidence>
<keyword evidence="6" id="KW-1185">Reference proteome</keyword>
<dbReference type="RefSeq" id="WP_075149755.1">
    <property type="nucleotide sequence ID" value="NZ_CP018839.1"/>
</dbReference>
<dbReference type="Gene3D" id="3.20.20.140">
    <property type="entry name" value="Metal-dependent hydrolases"/>
    <property type="match status" value="1"/>
</dbReference>
<dbReference type="SUPFAM" id="SSF51338">
    <property type="entry name" value="Composite domain of metallo-dependent hydrolases"/>
    <property type="match status" value="1"/>
</dbReference>
<dbReference type="InterPro" id="IPR011059">
    <property type="entry name" value="Metal-dep_hydrolase_composite"/>
</dbReference>
<dbReference type="CDD" id="cd01298">
    <property type="entry name" value="ATZ_TRZ_like"/>
    <property type="match status" value="1"/>
</dbReference>
<keyword evidence="2" id="KW-0479">Metal-binding</keyword>
<dbReference type="OrthoDB" id="9807210at2"/>
<evidence type="ECO:0000256" key="2">
    <source>
        <dbReference type="ARBA" id="ARBA00022723"/>
    </source>
</evidence>
<dbReference type="GO" id="GO:0046872">
    <property type="term" value="F:metal ion binding"/>
    <property type="evidence" value="ECO:0007669"/>
    <property type="project" value="UniProtKB-KW"/>
</dbReference>
<dbReference type="NCBIfam" id="NF006549">
    <property type="entry name" value="PRK09045.1"/>
    <property type="match status" value="1"/>
</dbReference>
<dbReference type="Proteomes" id="UP000185739">
    <property type="component" value="Chromosome"/>
</dbReference>
<dbReference type="GO" id="GO:0016814">
    <property type="term" value="F:hydrolase activity, acting on carbon-nitrogen (but not peptide) bonds, in cyclic amidines"/>
    <property type="evidence" value="ECO:0007669"/>
    <property type="project" value="UniProtKB-ARBA"/>
</dbReference>
<keyword evidence="4" id="KW-0862">Zinc</keyword>
<dbReference type="InterPro" id="IPR006680">
    <property type="entry name" value="Amidohydro-rel"/>
</dbReference>
<dbReference type="InterPro" id="IPR050287">
    <property type="entry name" value="MTA/SAH_deaminase"/>
</dbReference>
<dbReference type="Pfam" id="PF01979">
    <property type="entry name" value="Amidohydro_1"/>
    <property type="match status" value="1"/>
</dbReference>
<name>A0A1H5VJK1_9RHOO</name>
<keyword evidence="3" id="KW-0378">Hydrolase</keyword>
<dbReference type="SUPFAM" id="SSF51556">
    <property type="entry name" value="Metallo-dependent hydrolases"/>
    <property type="match status" value="1"/>
</dbReference>
<dbReference type="Gene3D" id="2.30.40.10">
    <property type="entry name" value="Urease, subunit C, domain 1"/>
    <property type="match status" value="1"/>
</dbReference>
<reference evidence="5 6" key="1">
    <citation type="submission" date="2016-12" db="EMBL/GenBank/DDBJ databases">
        <title>Complete genome sequence of Thauera chlorobenzoica, a Betaproteobacterium degrading haloaromatics anaerobically to CO2 and halides.</title>
        <authorList>
            <person name="Goris T."/>
            <person name="Mergelsberg M."/>
            <person name="Boll M."/>
        </authorList>
    </citation>
    <scope>NUCLEOTIDE SEQUENCE [LARGE SCALE GENOMIC DNA]</scope>
    <source>
        <strain evidence="5 6">3CB1</strain>
    </source>
</reference>
<gene>
    <name evidence="5" type="ORF">Tchl_2963</name>
</gene>
<evidence type="ECO:0000256" key="1">
    <source>
        <dbReference type="ARBA" id="ARBA00006745"/>
    </source>
</evidence>
<dbReference type="GO" id="GO:0019239">
    <property type="term" value="F:deaminase activity"/>
    <property type="evidence" value="ECO:0007669"/>
    <property type="project" value="UniProtKB-ARBA"/>
</dbReference>
<proteinExistence type="inferred from homology"/>
<organism evidence="5 6">
    <name type="scientific">Thauera chlorobenzoica</name>
    <dbReference type="NCBI Taxonomy" id="96773"/>
    <lineage>
        <taxon>Bacteria</taxon>
        <taxon>Pseudomonadati</taxon>
        <taxon>Pseudomonadota</taxon>
        <taxon>Betaproteobacteria</taxon>
        <taxon>Rhodocyclales</taxon>
        <taxon>Zoogloeaceae</taxon>
        <taxon>Thauera</taxon>
    </lineage>
</organism>
<evidence type="ECO:0000313" key="5">
    <source>
        <dbReference type="EMBL" id="APR05778.1"/>
    </source>
</evidence>
<dbReference type="EMBL" id="CP018839">
    <property type="protein sequence ID" value="APR05778.1"/>
    <property type="molecule type" value="Genomic_DNA"/>
</dbReference>